<evidence type="ECO:0000256" key="5">
    <source>
        <dbReference type="ARBA" id="ARBA00022989"/>
    </source>
</evidence>
<sequence>MPDRFRRTDLRPDHPRRGQHQLAIDLHRRRVPERYRSDRKQQQGHELRGGHPMTTPRERLAAVGNQIPPLIALIVLWMLLWGDFSWLNLLTGFVVGMVVTVGFYLVPVQLSGRVHPLRTVVFFMRLVVDIVWASIDVAWLAVKPRLVTSNAILAIRLHTRSDLILTWTAVATSIVPGSIVVDIDRESSILYLHVLNMHSAGDIESFRRRVQNTERRIVRGFGSREEVERMRGVRPENRRAARRAKLMNGKGTS</sequence>
<name>A0A4R9AW25_9MICO</name>
<evidence type="ECO:0000313" key="9">
    <source>
        <dbReference type="EMBL" id="TFD70356.1"/>
    </source>
</evidence>
<feature type="transmembrane region" description="Helical" evidence="8">
    <location>
        <begin position="60"/>
        <end position="80"/>
    </location>
</feature>
<evidence type="ECO:0000313" key="10">
    <source>
        <dbReference type="Proteomes" id="UP000297983"/>
    </source>
</evidence>
<evidence type="ECO:0000256" key="8">
    <source>
        <dbReference type="SAM" id="Phobius"/>
    </source>
</evidence>
<keyword evidence="6 8" id="KW-0472">Membrane</keyword>
<feature type="compositionally biased region" description="Basic and acidic residues" evidence="7">
    <location>
        <begin position="1"/>
        <end position="16"/>
    </location>
</feature>
<comment type="similarity">
    <text evidence="2">Belongs to the CPA3 antiporters (TC 2.A.63) subunit E family.</text>
</comment>
<evidence type="ECO:0000256" key="2">
    <source>
        <dbReference type="ARBA" id="ARBA00006228"/>
    </source>
</evidence>
<dbReference type="GO" id="GO:0005886">
    <property type="term" value="C:plasma membrane"/>
    <property type="evidence" value="ECO:0007669"/>
    <property type="project" value="UniProtKB-SubCell"/>
</dbReference>
<dbReference type="PANTHER" id="PTHR34584">
    <property type="entry name" value="NA(+)/H(+) ANTIPORTER SUBUNIT E1"/>
    <property type="match status" value="1"/>
</dbReference>
<keyword evidence="5 8" id="KW-1133">Transmembrane helix</keyword>
<organism evidence="9 10">
    <name type="scientific">Cryobacterium gelidum</name>
    <dbReference type="NCBI Taxonomy" id="1259164"/>
    <lineage>
        <taxon>Bacteria</taxon>
        <taxon>Bacillati</taxon>
        <taxon>Actinomycetota</taxon>
        <taxon>Actinomycetes</taxon>
        <taxon>Micrococcales</taxon>
        <taxon>Microbacteriaceae</taxon>
        <taxon>Cryobacterium</taxon>
    </lineage>
</organism>
<protein>
    <submittedName>
        <fullName evidence="9">Na+/H+ antiporter subunit E</fullName>
    </submittedName>
</protein>
<dbReference type="Pfam" id="PF01899">
    <property type="entry name" value="MNHE"/>
    <property type="match status" value="1"/>
</dbReference>
<keyword evidence="4 8" id="KW-0812">Transmembrane</keyword>
<dbReference type="EMBL" id="SOHL01000016">
    <property type="protein sequence ID" value="TFD70356.1"/>
    <property type="molecule type" value="Genomic_DNA"/>
</dbReference>
<evidence type="ECO:0000256" key="4">
    <source>
        <dbReference type="ARBA" id="ARBA00022692"/>
    </source>
</evidence>
<dbReference type="AlphaFoldDB" id="A0A4R9AW25"/>
<keyword evidence="10" id="KW-1185">Reference proteome</keyword>
<feature type="region of interest" description="Disordered" evidence="7">
    <location>
        <begin position="34"/>
        <end position="55"/>
    </location>
</feature>
<dbReference type="Proteomes" id="UP000297983">
    <property type="component" value="Unassembled WGS sequence"/>
</dbReference>
<keyword evidence="3" id="KW-1003">Cell membrane</keyword>
<feature type="transmembrane region" description="Helical" evidence="8">
    <location>
        <begin position="120"/>
        <end position="142"/>
    </location>
</feature>
<comment type="caution">
    <text evidence="9">The sequence shown here is derived from an EMBL/GenBank/DDBJ whole genome shotgun (WGS) entry which is preliminary data.</text>
</comment>
<proteinExistence type="inferred from homology"/>
<evidence type="ECO:0000256" key="1">
    <source>
        <dbReference type="ARBA" id="ARBA00004651"/>
    </source>
</evidence>
<feature type="compositionally biased region" description="Basic and acidic residues" evidence="7">
    <location>
        <begin position="34"/>
        <end position="49"/>
    </location>
</feature>
<evidence type="ECO:0000256" key="6">
    <source>
        <dbReference type="ARBA" id="ARBA00023136"/>
    </source>
</evidence>
<feature type="region of interest" description="Disordered" evidence="7">
    <location>
        <begin position="1"/>
        <end position="21"/>
    </location>
</feature>
<feature type="transmembrane region" description="Helical" evidence="8">
    <location>
        <begin position="86"/>
        <end position="108"/>
    </location>
</feature>
<accession>A0A4R9AW25</accession>
<comment type="subcellular location">
    <subcellularLocation>
        <location evidence="1">Cell membrane</location>
        <topology evidence="1">Multi-pass membrane protein</topology>
    </subcellularLocation>
</comment>
<dbReference type="InterPro" id="IPR002758">
    <property type="entry name" value="Cation_antiport_E"/>
</dbReference>
<evidence type="ECO:0000256" key="7">
    <source>
        <dbReference type="SAM" id="MobiDB-lite"/>
    </source>
</evidence>
<gene>
    <name evidence="9" type="ORF">E3T50_10925</name>
</gene>
<dbReference type="PANTHER" id="PTHR34584:SF1">
    <property type="entry name" value="NA(+)_H(+) ANTIPORTER SUBUNIT E1"/>
    <property type="match status" value="1"/>
</dbReference>
<dbReference type="GO" id="GO:0008324">
    <property type="term" value="F:monoatomic cation transmembrane transporter activity"/>
    <property type="evidence" value="ECO:0007669"/>
    <property type="project" value="InterPro"/>
</dbReference>
<reference evidence="9 10" key="1">
    <citation type="submission" date="2019-03" db="EMBL/GenBank/DDBJ databases">
        <title>Genomics of glacier-inhabiting Cryobacterium strains.</title>
        <authorList>
            <person name="Liu Q."/>
            <person name="Xin Y.-H."/>
        </authorList>
    </citation>
    <scope>NUCLEOTIDE SEQUENCE [LARGE SCALE GENOMIC DNA]</scope>
    <source>
        <strain evidence="9 10">Hz16</strain>
    </source>
</reference>
<dbReference type="NCBIfam" id="NF006521">
    <property type="entry name" value="PRK08965.1-5"/>
    <property type="match status" value="1"/>
</dbReference>
<evidence type="ECO:0000256" key="3">
    <source>
        <dbReference type="ARBA" id="ARBA00022475"/>
    </source>
</evidence>